<evidence type="ECO:0000256" key="6">
    <source>
        <dbReference type="ARBA" id="ARBA00023125"/>
    </source>
</evidence>
<dbReference type="GO" id="GO:0003677">
    <property type="term" value="F:DNA binding"/>
    <property type="evidence" value="ECO:0007669"/>
    <property type="project" value="UniProtKB-KW"/>
</dbReference>
<evidence type="ECO:0000256" key="3">
    <source>
        <dbReference type="ARBA" id="ARBA00022737"/>
    </source>
</evidence>
<dbReference type="Gene3D" id="3.30.160.60">
    <property type="entry name" value="Classic Zinc Finger"/>
    <property type="match status" value="2"/>
</dbReference>
<sequence length="163" mass="18947">MEMDNMGDLQGLPLEVTMFEPEVQIKVSNSFIHSDPKIDKDLQKVFKEQNTDPFETRHGIFDKVLRLAEPNSSEIMGKNEIFKTIIPNFVISYSPYNHNKDKPSQKPRSQVDFEESTVVKRFNCDYCETNFSNRSGLRVHIRTHTGEKPYKCEHCDAKFNQVS</sequence>
<dbReference type="PANTHER" id="PTHR16515">
    <property type="entry name" value="PR DOMAIN ZINC FINGER PROTEIN"/>
    <property type="match status" value="1"/>
</dbReference>
<evidence type="ECO:0000256" key="8">
    <source>
        <dbReference type="PROSITE-ProRule" id="PRU00042"/>
    </source>
</evidence>
<dbReference type="FunFam" id="3.30.160.60:FF:000925">
    <property type="entry name" value="Zinc finger protein 668"/>
    <property type="match status" value="1"/>
</dbReference>
<dbReference type="GO" id="GO:0005634">
    <property type="term" value="C:nucleus"/>
    <property type="evidence" value="ECO:0007669"/>
    <property type="project" value="UniProtKB-SubCell"/>
</dbReference>
<dbReference type="SMART" id="SM00355">
    <property type="entry name" value="ZnF_C2H2"/>
    <property type="match status" value="1"/>
</dbReference>
<keyword evidence="5" id="KW-0862">Zinc</keyword>
<dbReference type="SUPFAM" id="SSF57667">
    <property type="entry name" value="beta-beta-alpha zinc fingers"/>
    <property type="match status" value="1"/>
</dbReference>
<proteinExistence type="predicted"/>
<keyword evidence="6" id="KW-0238">DNA-binding</keyword>
<reference evidence="10" key="1">
    <citation type="submission" date="2015-12" db="EMBL/GenBank/DDBJ databases">
        <title>De novo transcriptome assembly of four potential Pierce s Disease insect vectors from Arizona vineyards.</title>
        <authorList>
            <person name="Tassone E.E."/>
        </authorList>
    </citation>
    <scope>NUCLEOTIDE SEQUENCE</scope>
</reference>
<dbReference type="GO" id="GO:0008270">
    <property type="term" value="F:zinc ion binding"/>
    <property type="evidence" value="ECO:0007669"/>
    <property type="project" value="UniProtKB-KW"/>
</dbReference>
<protein>
    <recommendedName>
        <fullName evidence="9">C2H2-type domain-containing protein</fullName>
    </recommendedName>
</protein>
<dbReference type="GO" id="GO:0010468">
    <property type="term" value="P:regulation of gene expression"/>
    <property type="evidence" value="ECO:0007669"/>
    <property type="project" value="TreeGrafter"/>
</dbReference>
<name>A0A1B6C7U6_9HEMI</name>
<dbReference type="Pfam" id="PF00096">
    <property type="entry name" value="zf-C2H2"/>
    <property type="match status" value="1"/>
</dbReference>
<organism evidence="10">
    <name type="scientific">Clastoptera arizonana</name>
    <name type="common">Arizona spittle bug</name>
    <dbReference type="NCBI Taxonomy" id="38151"/>
    <lineage>
        <taxon>Eukaryota</taxon>
        <taxon>Metazoa</taxon>
        <taxon>Ecdysozoa</taxon>
        <taxon>Arthropoda</taxon>
        <taxon>Hexapoda</taxon>
        <taxon>Insecta</taxon>
        <taxon>Pterygota</taxon>
        <taxon>Neoptera</taxon>
        <taxon>Paraneoptera</taxon>
        <taxon>Hemiptera</taxon>
        <taxon>Auchenorrhyncha</taxon>
        <taxon>Cercopoidea</taxon>
        <taxon>Clastopteridae</taxon>
        <taxon>Clastoptera</taxon>
    </lineage>
</organism>
<evidence type="ECO:0000256" key="7">
    <source>
        <dbReference type="ARBA" id="ARBA00023242"/>
    </source>
</evidence>
<keyword evidence="7" id="KW-0539">Nucleus</keyword>
<dbReference type="PROSITE" id="PS00028">
    <property type="entry name" value="ZINC_FINGER_C2H2_1"/>
    <property type="match status" value="1"/>
</dbReference>
<dbReference type="InterPro" id="IPR050331">
    <property type="entry name" value="Zinc_finger"/>
</dbReference>
<accession>A0A1B6C7U6</accession>
<keyword evidence="4 8" id="KW-0863">Zinc-finger</keyword>
<dbReference type="PANTHER" id="PTHR16515:SF49">
    <property type="entry name" value="GASTRULA ZINC FINGER PROTEIN XLCGF49.1-LIKE-RELATED"/>
    <property type="match status" value="1"/>
</dbReference>
<evidence type="ECO:0000256" key="2">
    <source>
        <dbReference type="ARBA" id="ARBA00022723"/>
    </source>
</evidence>
<feature type="non-terminal residue" evidence="10">
    <location>
        <position position="163"/>
    </location>
</feature>
<dbReference type="InterPro" id="IPR013087">
    <property type="entry name" value="Znf_C2H2_type"/>
</dbReference>
<dbReference type="InterPro" id="IPR036236">
    <property type="entry name" value="Znf_C2H2_sf"/>
</dbReference>
<dbReference type="AlphaFoldDB" id="A0A1B6C7U6"/>
<feature type="domain" description="C2H2-type" evidence="9">
    <location>
        <begin position="122"/>
        <end position="149"/>
    </location>
</feature>
<evidence type="ECO:0000313" key="10">
    <source>
        <dbReference type="EMBL" id="JAS09568.1"/>
    </source>
</evidence>
<gene>
    <name evidence="10" type="ORF">g.22326</name>
</gene>
<comment type="subcellular location">
    <subcellularLocation>
        <location evidence="1">Nucleus</location>
    </subcellularLocation>
</comment>
<keyword evidence="3" id="KW-0677">Repeat</keyword>
<dbReference type="EMBL" id="GEDC01027730">
    <property type="protein sequence ID" value="JAS09568.1"/>
    <property type="molecule type" value="Transcribed_RNA"/>
</dbReference>
<keyword evidence="2" id="KW-0479">Metal-binding</keyword>
<dbReference type="PROSITE" id="PS50157">
    <property type="entry name" value="ZINC_FINGER_C2H2_2"/>
    <property type="match status" value="1"/>
</dbReference>
<evidence type="ECO:0000256" key="1">
    <source>
        <dbReference type="ARBA" id="ARBA00004123"/>
    </source>
</evidence>
<evidence type="ECO:0000256" key="4">
    <source>
        <dbReference type="ARBA" id="ARBA00022771"/>
    </source>
</evidence>
<evidence type="ECO:0000256" key="5">
    <source>
        <dbReference type="ARBA" id="ARBA00022833"/>
    </source>
</evidence>
<evidence type="ECO:0000259" key="9">
    <source>
        <dbReference type="PROSITE" id="PS50157"/>
    </source>
</evidence>